<dbReference type="EMBL" id="BMAV01002985">
    <property type="protein sequence ID" value="GFY42291.1"/>
    <property type="molecule type" value="Genomic_DNA"/>
</dbReference>
<dbReference type="AlphaFoldDB" id="A0A8X6WY48"/>
<name>A0A8X6WY48_9ARAC</name>
<proteinExistence type="predicted"/>
<comment type="caution">
    <text evidence="2">The sequence shown here is derived from an EMBL/GenBank/DDBJ whole genome shotgun (WGS) entry which is preliminary data.</text>
</comment>
<accession>A0A8X6WY48</accession>
<feature type="compositionally biased region" description="Low complexity" evidence="1">
    <location>
        <begin position="147"/>
        <end position="161"/>
    </location>
</feature>
<reference evidence="2" key="1">
    <citation type="submission" date="2020-08" db="EMBL/GenBank/DDBJ databases">
        <title>Multicomponent nature underlies the extraordinary mechanical properties of spider dragline silk.</title>
        <authorList>
            <person name="Kono N."/>
            <person name="Nakamura H."/>
            <person name="Mori M."/>
            <person name="Yoshida Y."/>
            <person name="Ohtoshi R."/>
            <person name="Malay A.D."/>
            <person name="Moran D.A.P."/>
            <person name="Tomita M."/>
            <person name="Numata K."/>
            <person name="Arakawa K."/>
        </authorList>
    </citation>
    <scope>NUCLEOTIDE SEQUENCE</scope>
</reference>
<evidence type="ECO:0000313" key="2">
    <source>
        <dbReference type="EMBL" id="GFY42291.1"/>
    </source>
</evidence>
<sequence length="329" mass="36741">MESKNNPSPETSESEKIVPKVSSLPIVPDEENQTSSFNPLLIQTSSLTNPLDALSISTPQTLSGNWHSIPVDEDPYSVEMDRILENREDFYVTGSSLVSPDLLLQTQKVLKNLNMDIESSLKNIANSVVAMPSVIETYRKKWDDKTSGASKASSSTEPSSSHAEDPRSSCKYAQPTPQSSTGFNETELLLPDSHCDHWATLQHRCLQYREMMQDIAMHALVECGAFSEESIKKMTLLIKRFDGLRASFRDFINQCSDGTFSDALLTDRIDSTYLIILIEQNETYLARLNMGLQLGKVCAMVLKMENETRALIASFESVNMKFASTSFKI</sequence>
<evidence type="ECO:0000256" key="1">
    <source>
        <dbReference type="SAM" id="MobiDB-lite"/>
    </source>
</evidence>
<feature type="region of interest" description="Disordered" evidence="1">
    <location>
        <begin position="1"/>
        <end position="21"/>
    </location>
</feature>
<feature type="region of interest" description="Disordered" evidence="1">
    <location>
        <begin position="145"/>
        <end position="185"/>
    </location>
</feature>
<gene>
    <name evidence="2" type="ORF">TNIN_214831</name>
</gene>
<protein>
    <submittedName>
        <fullName evidence="2">Uncharacterized protein</fullName>
    </submittedName>
</protein>
<feature type="compositionally biased region" description="Polar residues" evidence="1">
    <location>
        <begin position="175"/>
        <end position="184"/>
    </location>
</feature>
<feature type="compositionally biased region" description="Polar residues" evidence="1">
    <location>
        <begin position="1"/>
        <end position="11"/>
    </location>
</feature>
<keyword evidence="3" id="KW-1185">Reference proteome</keyword>
<evidence type="ECO:0000313" key="3">
    <source>
        <dbReference type="Proteomes" id="UP000886998"/>
    </source>
</evidence>
<dbReference type="OrthoDB" id="6446164at2759"/>
<dbReference type="Proteomes" id="UP000886998">
    <property type="component" value="Unassembled WGS sequence"/>
</dbReference>
<organism evidence="2 3">
    <name type="scientific">Trichonephila inaurata madagascariensis</name>
    <dbReference type="NCBI Taxonomy" id="2747483"/>
    <lineage>
        <taxon>Eukaryota</taxon>
        <taxon>Metazoa</taxon>
        <taxon>Ecdysozoa</taxon>
        <taxon>Arthropoda</taxon>
        <taxon>Chelicerata</taxon>
        <taxon>Arachnida</taxon>
        <taxon>Araneae</taxon>
        <taxon>Araneomorphae</taxon>
        <taxon>Entelegynae</taxon>
        <taxon>Araneoidea</taxon>
        <taxon>Nephilidae</taxon>
        <taxon>Trichonephila</taxon>
        <taxon>Trichonephila inaurata</taxon>
    </lineage>
</organism>